<dbReference type="Pfam" id="PF13202">
    <property type="entry name" value="EF-hand_5"/>
    <property type="match status" value="1"/>
</dbReference>
<dbReference type="Gene3D" id="1.10.238.10">
    <property type="entry name" value="EF-hand"/>
    <property type="match status" value="1"/>
</dbReference>
<sequence>MAITATSSGGRSRAVAGDMTVEEFRQWIRRFDIDGDGHISREELRRAIRSVGGRFSGWRSGRWIRQADADGDGLIDVDDEIDNLIAYAQSSLGLKIVAY</sequence>
<dbReference type="InterPro" id="IPR018247">
    <property type="entry name" value="EF_Hand_1_Ca_BS"/>
</dbReference>
<reference evidence="4 5" key="1">
    <citation type="journal article" date="2020" name="Nat. Food">
        <title>A phased Vanilla planifolia genome enables genetic improvement of flavour and production.</title>
        <authorList>
            <person name="Hasing T."/>
            <person name="Tang H."/>
            <person name="Brym M."/>
            <person name="Khazi F."/>
            <person name="Huang T."/>
            <person name="Chambers A.H."/>
        </authorList>
    </citation>
    <scope>NUCLEOTIDE SEQUENCE [LARGE SCALE GENOMIC DNA]</scope>
    <source>
        <tissue evidence="4">Leaf</tissue>
    </source>
</reference>
<dbReference type="Pfam" id="PF00036">
    <property type="entry name" value="EF-hand_1"/>
    <property type="match status" value="1"/>
</dbReference>
<dbReference type="AlphaFoldDB" id="A0A835VG83"/>
<dbReference type="GO" id="GO:0005509">
    <property type="term" value="F:calcium ion binding"/>
    <property type="evidence" value="ECO:0007669"/>
    <property type="project" value="InterPro"/>
</dbReference>
<dbReference type="PANTHER" id="PTHR23050">
    <property type="entry name" value="CALCIUM BINDING PROTEIN"/>
    <property type="match status" value="1"/>
</dbReference>
<dbReference type="PROSITE" id="PS50222">
    <property type="entry name" value="EF_HAND_2"/>
    <property type="match status" value="1"/>
</dbReference>
<dbReference type="SUPFAM" id="SSF47473">
    <property type="entry name" value="EF-hand"/>
    <property type="match status" value="1"/>
</dbReference>
<evidence type="ECO:0000259" key="3">
    <source>
        <dbReference type="PROSITE" id="PS50222"/>
    </source>
</evidence>
<comment type="caution">
    <text evidence="4">The sequence shown here is derived from an EMBL/GenBank/DDBJ whole genome shotgun (WGS) entry which is preliminary data.</text>
</comment>
<dbReference type="Proteomes" id="UP000636800">
    <property type="component" value="Chromosome 1"/>
</dbReference>
<dbReference type="InterPro" id="IPR011992">
    <property type="entry name" value="EF-hand-dom_pair"/>
</dbReference>
<keyword evidence="2" id="KW-0106">Calcium</keyword>
<name>A0A835VG83_VANPL</name>
<evidence type="ECO:0000313" key="4">
    <source>
        <dbReference type="EMBL" id="KAG0499539.1"/>
    </source>
</evidence>
<evidence type="ECO:0000256" key="1">
    <source>
        <dbReference type="ARBA" id="ARBA00022737"/>
    </source>
</evidence>
<dbReference type="InterPro" id="IPR002048">
    <property type="entry name" value="EF_hand_dom"/>
</dbReference>
<accession>A0A835VG83</accession>
<dbReference type="SMART" id="SM00054">
    <property type="entry name" value="EFh"/>
    <property type="match status" value="1"/>
</dbReference>
<dbReference type="PROSITE" id="PS00018">
    <property type="entry name" value="EF_HAND_1"/>
    <property type="match status" value="1"/>
</dbReference>
<organism evidence="4 5">
    <name type="scientific">Vanilla planifolia</name>
    <name type="common">Vanilla</name>
    <dbReference type="NCBI Taxonomy" id="51239"/>
    <lineage>
        <taxon>Eukaryota</taxon>
        <taxon>Viridiplantae</taxon>
        <taxon>Streptophyta</taxon>
        <taxon>Embryophyta</taxon>
        <taxon>Tracheophyta</taxon>
        <taxon>Spermatophyta</taxon>
        <taxon>Magnoliopsida</taxon>
        <taxon>Liliopsida</taxon>
        <taxon>Asparagales</taxon>
        <taxon>Orchidaceae</taxon>
        <taxon>Vanilloideae</taxon>
        <taxon>Vanilleae</taxon>
        <taxon>Vanilla</taxon>
    </lineage>
</organism>
<dbReference type="EMBL" id="JADCNL010000001">
    <property type="protein sequence ID" value="KAG0499539.1"/>
    <property type="molecule type" value="Genomic_DNA"/>
</dbReference>
<keyword evidence="5" id="KW-1185">Reference proteome</keyword>
<dbReference type="OrthoDB" id="5835829at2759"/>
<feature type="domain" description="EF-hand" evidence="3">
    <location>
        <begin position="19"/>
        <end position="54"/>
    </location>
</feature>
<dbReference type="CDD" id="cd00051">
    <property type="entry name" value="EFh"/>
    <property type="match status" value="1"/>
</dbReference>
<dbReference type="InterPro" id="IPR050145">
    <property type="entry name" value="Centrin_CML-like"/>
</dbReference>
<evidence type="ECO:0000256" key="2">
    <source>
        <dbReference type="ARBA" id="ARBA00022837"/>
    </source>
</evidence>
<gene>
    <name evidence="4" type="ORF">HPP92_004230</name>
</gene>
<proteinExistence type="predicted"/>
<keyword evidence="1" id="KW-0677">Repeat</keyword>
<evidence type="ECO:0000313" key="5">
    <source>
        <dbReference type="Proteomes" id="UP000636800"/>
    </source>
</evidence>
<protein>
    <recommendedName>
        <fullName evidence="3">EF-hand domain-containing protein</fullName>
    </recommendedName>
</protein>